<organism evidence="14 15">
    <name type="scientific">Breznakia blatticola</name>
    <dbReference type="NCBI Taxonomy" id="1754012"/>
    <lineage>
        <taxon>Bacteria</taxon>
        <taxon>Bacillati</taxon>
        <taxon>Bacillota</taxon>
        <taxon>Erysipelotrichia</taxon>
        <taxon>Erysipelotrichales</taxon>
        <taxon>Erysipelotrichaceae</taxon>
        <taxon>Breznakia</taxon>
    </lineage>
</organism>
<evidence type="ECO:0000256" key="3">
    <source>
        <dbReference type="ARBA" id="ARBA00021907"/>
    </source>
</evidence>
<gene>
    <name evidence="14" type="ORF">EDD63_13720</name>
</gene>
<keyword evidence="8 10" id="KW-0472">Membrane</keyword>
<evidence type="ECO:0000256" key="2">
    <source>
        <dbReference type="ARBA" id="ARBA00007379"/>
    </source>
</evidence>
<dbReference type="EMBL" id="SODD01000037">
    <property type="protein sequence ID" value="TDW14621.1"/>
    <property type="molecule type" value="Genomic_DNA"/>
</dbReference>
<evidence type="ECO:0000259" key="13">
    <source>
        <dbReference type="Pfam" id="PF18075"/>
    </source>
</evidence>
<evidence type="ECO:0000256" key="7">
    <source>
        <dbReference type="ARBA" id="ARBA00022989"/>
    </source>
</evidence>
<keyword evidence="6 11" id="KW-0812">Transmembrane</keyword>
<keyword evidence="7 11" id="KW-1133">Transmembrane helix</keyword>
<dbReference type="PANTHER" id="PTHR47755">
    <property type="entry name" value="CELL DIVISION PROTEIN FTSX"/>
    <property type="match status" value="1"/>
</dbReference>
<protein>
    <recommendedName>
        <fullName evidence="3 10">Cell division protein FtsX</fullName>
    </recommendedName>
</protein>
<dbReference type="AlphaFoldDB" id="A0A4R7ZEF2"/>
<dbReference type="InterPro" id="IPR004513">
    <property type="entry name" value="FtsX"/>
</dbReference>
<comment type="caution">
    <text evidence="14">The sequence shown here is derived from an EMBL/GenBank/DDBJ whole genome shotgun (WGS) entry which is preliminary data.</text>
</comment>
<dbReference type="Gene3D" id="3.30.70.3040">
    <property type="match status" value="1"/>
</dbReference>
<dbReference type="InterPro" id="IPR058204">
    <property type="entry name" value="FtsX_firmicutes-type"/>
</dbReference>
<feature type="transmembrane region" description="Helical" evidence="11">
    <location>
        <begin position="221"/>
        <end position="248"/>
    </location>
</feature>
<keyword evidence="4 10" id="KW-1003">Cell membrane</keyword>
<sequence>MIRAIKSIPYNIKKACKSIVRNLGASVSSIFAVTVTLILIMLFAVAAFNVSSFTTNIETHIQVLARVDTIVEDTQIPELETKLKSIDHVTNVRYSSASEQLDLLINDEKSKGKYNSFKNSNPLPAAFYVDADEGKNVPAIKKKILEIDGIMDANYGGDSVNAMIKGFNSIRIYGGIFIAALSFLAMFLISNTIKINIHNRREEIAIMRNVGASNSFIKAPFLFEGIFIGILGSIIPILLTIFGYGYVYDMLGGHMLTSMFTLLAPLPFVVYLSGILLAIGIFVGFIGSLLAINKNLKWKR</sequence>
<evidence type="ECO:0000256" key="10">
    <source>
        <dbReference type="PIRNR" id="PIRNR003097"/>
    </source>
</evidence>
<evidence type="ECO:0000256" key="4">
    <source>
        <dbReference type="ARBA" id="ARBA00022475"/>
    </source>
</evidence>
<evidence type="ECO:0000256" key="11">
    <source>
        <dbReference type="SAM" id="Phobius"/>
    </source>
</evidence>
<evidence type="ECO:0000256" key="8">
    <source>
        <dbReference type="ARBA" id="ARBA00023136"/>
    </source>
</evidence>
<dbReference type="GO" id="GO:0051301">
    <property type="term" value="P:cell division"/>
    <property type="evidence" value="ECO:0007669"/>
    <property type="project" value="UniProtKB-KW"/>
</dbReference>
<feature type="transmembrane region" description="Helical" evidence="11">
    <location>
        <begin position="268"/>
        <end position="292"/>
    </location>
</feature>
<dbReference type="NCBIfam" id="NF038347">
    <property type="entry name" value="FtsX_Gpos"/>
    <property type="match status" value="1"/>
</dbReference>
<evidence type="ECO:0000313" key="15">
    <source>
        <dbReference type="Proteomes" id="UP000294743"/>
    </source>
</evidence>
<keyword evidence="9 10" id="KW-0131">Cell cycle</keyword>
<evidence type="ECO:0000256" key="5">
    <source>
        <dbReference type="ARBA" id="ARBA00022618"/>
    </source>
</evidence>
<dbReference type="PANTHER" id="PTHR47755:SF1">
    <property type="entry name" value="CELL DIVISION PROTEIN FTSX"/>
    <property type="match status" value="1"/>
</dbReference>
<comment type="similarity">
    <text evidence="2 10">Belongs to the ABC-4 integral membrane protein family. FtsX subfamily.</text>
</comment>
<evidence type="ECO:0000256" key="6">
    <source>
        <dbReference type="ARBA" id="ARBA00022692"/>
    </source>
</evidence>
<reference evidence="14 15" key="1">
    <citation type="submission" date="2019-03" db="EMBL/GenBank/DDBJ databases">
        <title>Genomic Encyclopedia of Type Strains, Phase IV (KMG-IV): sequencing the most valuable type-strain genomes for metagenomic binning, comparative biology and taxonomic classification.</title>
        <authorList>
            <person name="Goeker M."/>
        </authorList>
    </citation>
    <scope>NUCLEOTIDE SEQUENCE [LARGE SCALE GENOMIC DNA]</scope>
    <source>
        <strain evidence="14 15">DSM 28867</strain>
    </source>
</reference>
<keyword evidence="15" id="KW-1185">Reference proteome</keyword>
<dbReference type="Pfam" id="PF02687">
    <property type="entry name" value="FtsX"/>
    <property type="match status" value="1"/>
</dbReference>
<accession>A0A4R7ZEF2</accession>
<dbReference type="OrthoDB" id="9812531at2"/>
<evidence type="ECO:0000313" key="14">
    <source>
        <dbReference type="EMBL" id="TDW14621.1"/>
    </source>
</evidence>
<evidence type="ECO:0000256" key="9">
    <source>
        <dbReference type="ARBA" id="ARBA00023306"/>
    </source>
</evidence>
<dbReference type="Pfam" id="PF18075">
    <property type="entry name" value="FtsX_ECD"/>
    <property type="match status" value="1"/>
</dbReference>
<dbReference type="InterPro" id="IPR040690">
    <property type="entry name" value="FtsX_ECD"/>
</dbReference>
<feature type="domain" description="ABC3 transporter permease C-terminal" evidence="12">
    <location>
        <begin position="176"/>
        <end position="294"/>
    </location>
</feature>
<evidence type="ECO:0000256" key="1">
    <source>
        <dbReference type="ARBA" id="ARBA00004651"/>
    </source>
</evidence>
<keyword evidence="5 10" id="KW-0132">Cell division</keyword>
<comment type="subcellular location">
    <subcellularLocation>
        <location evidence="1">Cell membrane</location>
        <topology evidence="1">Multi-pass membrane protein</topology>
    </subcellularLocation>
</comment>
<evidence type="ECO:0000259" key="12">
    <source>
        <dbReference type="Pfam" id="PF02687"/>
    </source>
</evidence>
<dbReference type="Proteomes" id="UP000294743">
    <property type="component" value="Unassembled WGS sequence"/>
</dbReference>
<proteinExistence type="inferred from homology"/>
<comment type="function">
    <text evidence="10">Part of the ABC transporter FtsEX involved in asymmetric cellular division facilitating the initiation of sporulation.</text>
</comment>
<dbReference type="InterPro" id="IPR003838">
    <property type="entry name" value="ABC3_permease_C"/>
</dbReference>
<feature type="transmembrane region" description="Helical" evidence="11">
    <location>
        <begin position="172"/>
        <end position="193"/>
    </location>
</feature>
<feature type="domain" description="FtsX extracellular" evidence="13">
    <location>
        <begin position="63"/>
        <end position="150"/>
    </location>
</feature>
<dbReference type="GO" id="GO:0005886">
    <property type="term" value="C:plasma membrane"/>
    <property type="evidence" value="ECO:0007669"/>
    <property type="project" value="UniProtKB-SubCell"/>
</dbReference>
<name>A0A4R7ZEF2_9FIRM</name>
<feature type="transmembrane region" description="Helical" evidence="11">
    <location>
        <begin position="23"/>
        <end position="48"/>
    </location>
</feature>
<dbReference type="RefSeq" id="WP_134170646.1">
    <property type="nucleotide sequence ID" value="NZ_SODD01000037.1"/>
</dbReference>
<dbReference type="PIRSF" id="PIRSF003097">
    <property type="entry name" value="FtsX"/>
    <property type="match status" value="1"/>
</dbReference>